<sequence length="374" mass="40955">MVDTILNPLPSTAIPSRLIQTEQDVAHWLASPGCRNYLGWIRLLSQKVVGKTVGDCKPTVMVSRLEDFLSKLEDIISLHPPLQSSQRYGNLAFRTYTAQVNTDLPALLTALLTSDASDKHLALFPQLLPLLTETSFLGNSTRIDYGTGHELAFFLFLYALRIGNVLGDEDEEGLVLRVFDRYLNLIWNLQDTYKLEPAGSHGVWGLDDYCFLPYLFGSSQLLGSSVSPSSLVPFQSSGPTPKLRSVHAASSSTTPLSSLQSSVSGLQSSKSEPPGMLPSMAIVAPNSTPLPVQSSIARDENLKGSTLYEKAINRVGLLKKGAWHEHSPMLHTLSHSVTQGWPKIHSGLIKMYEGEVLGKRVVVQHLLVGGLIEW</sequence>
<feature type="compositionally biased region" description="Low complexity" evidence="8">
    <location>
        <begin position="250"/>
        <end position="271"/>
    </location>
</feature>
<evidence type="ECO:0000256" key="6">
    <source>
        <dbReference type="ARBA" id="ARBA00023235"/>
    </source>
</evidence>
<dbReference type="GO" id="GO:0000159">
    <property type="term" value="C:protein phosphatase type 2A complex"/>
    <property type="evidence" value="ECO:0007669"/>
    <property type="project" value="TreeGrafter"/>
</dbReference>
<evidence type="ECO:0000256" key="1">
    <source>
        <dbReference type="ARBA" id="ARBA00000971"/>
    </source>
</evidence>
<protein>
    <recommendedName>
        <fullName evidence="7">Serine/threonine-protein phosphatase 2A activator</fullName>
        <ecNumber evidence="7">5.2.1.8</ecNumber>
    </recommendedName>
    <alternativeName>
        <fullName evidence="7">Phosphotyrosyl phosphatase activator</fullName>
    </alternativeName>
</protein>
<dbReference type="InterPro" id="IPR043170">
    <property type="entry name" value="PTPA_C_lid"/>
</dbReference>
<dbReference type="GO" id="GO:0007052">
    <property type="term" value="P:mitotic spindle organization"/>
    <property type="evidence" value="ECO:0007669"/>
    <property type="project" value="TreeGrafter"/>
</dbReference>
<name>A0A0F7SWM6_PHARH</name>
<dbReference type="InterPro" id="IPR004327">
    <property type="entry name" value="Phstyr_phstse_ac"/>
</dbReference>
<evidence type="ECO:0000313" key="9">
    <source>
        <dbReference type="EMBL" id="CED84468.1"/>
    </source>
</evidence>
<keyword evidence="5 7" id="KW-0697">Rotamase</keyword>
<evidence type="ECO:0000256" key="4">
    <source>
        <dbReference type="ARBA" id="ARBA00022490"/>
    </source>
</evidence>
<dbReference type="Pfam" id="PF03095">
    <property type="entry name" value="PTPA"/>
    <property type="match status" value="1"/>
</dbReference>
<dbReference type="GO" id="GO:0008160">
    <property type="term" value="F:protein tyrosine phosphatase activator activity"/>
    <property type="evidence" value="ECO:0007669"/>
    <property type="project" value="TreeGrafter"/>
</dbReference>
<dbReference type="PANTHER" id="PTHR10012">
    <property type="entry name" value="SERINE/THREONINE-PROTEIN PHOSPHATASE 2A REGULATORY SUBUNIT B"/>
    <property type="match status" value="1"/>
</dbReference>
<dbReference type="AlphaFoldDB" id="A0A0F7SWM6"/>
<comment type="subcellular location">
    <subcellularLocation>
        <location evidence="2 7">Cytoplasm</location>
    </subcellularLocation>
</comment>
<dbReference type="GO" id="GO:0005634">
    <property type="term" value="C:nucleus"/>
    <property type="evidence" value="ECO:0007669"/>
    <property type="project" value="TreeGrafter"/>
</dbReference>
<comment type="similarity">
    <text evidence="3 7">Belongs to the PTPA-type PPIase family.</text>
</comment>
<evidence type="ECO:0000256" key="3">
    <source>
        <dbReference type="ARBA" id="ARBA00011019"/>
    </source>
</evidence>
<accession>A0A0F7SWM6</accession>
<evidence type="ECO:0000256" key="7">
    <source>
        <dbReference type="RuleBase" id="RU361210"/>
    </source>
</evidence>
<dbReference type="SUPFAM" id="SSF140984">
    <property type="entry name" value="PTPA-like"/>
    <property type="match status" value="2"/>
</dbReference>
<dbReference type="InterPro" id="IPR037218">
    <property type="entry name" value="PTPA_sf"/>
</dbReference>
<comment type="catalytic activity">
    <reaction evidence="1 7">
        <text>[protein]-peptidylproline (omega=180) = [protein]-peptidylproline (omega=0)</text>
        <dbReference type="Rhea" id="RHEA:16237"/>
        <dbReference type="Rhea" id="RHEA-COMP:10747"/>
        <dbReference type="Rhea" id="RHEA-COMP:10748"/>
        <dbReference type="ChEBI" id="CHEBI:83833"/>
        <dbReference type="ChEBI" id="CHEBI:83834"/>
        <dbReference type="EC" id="5.2.1.8"/>
    </reaction>
</comment>
<dbReference type="GO" id="GO:0005737">
    <property type="term" value="C:cytoplasm"/>
    <property type="evidence" value="ECO:0007669"/>
    <property type="project" value="UniProtKB-SubCell"/>
</dbReference>
<dbReference type="PANTHER" id="PTHR10012:SF0">
    <property type="entry name" value="SERINE_THREONINE-PROTEIN PHOSPHATASE 2A ACTIVATOR"/>
    <property type="match status" value="1"/>
</dbReference>
<dbReference type="Gene3D" id="1.20.120.1150">
    <property type="match status" value="1"/>
</dbReference>
<evidence type="ECO:0000256" key="5">
    <source>
        <dbReference type="ARBA" id="ARBA00023110"/>
    </source>
</evidence>
<feature type="region of interest" description="Disordered" evidence="8">
    <location>
        <begin position="243"/>
        <end position="273"/>
    </location>
</feature>
<keyword evidence="4 7" id="KW-0963">Cytoplasm</keyword>
<keyword evidence="6 7" id="KW-0413">Isomerase</keyword>
<dbReference type="PIRSF" id="PIRSF016325">
    <property type="entry name" value="Phstyr_phstse_ac"/>
    <property type="match status" value="1"/>
</dbReference>
<evidence type="ECO:0000256" key="2">
    <source>
        <dbReference type="ARBA" id="ARBA00004496"/>
    </source>
</evidence>
<dbReference type="GO" id="GO:0003755">
    <property type="term" value="F:peptidyl-prolyl cis-trans isomerase activity"/>
    <property type="evidence" value="ECO:0007669"/>
    <property type="project" value="UniProtKB-KW"/>
</dbReference>
<dbReference type="EC" id="5.2.1.8" evidence="7"/>
<reference evidence="9" key="1">
    <citation type="submission" date="2014-08" db="EMBL/GenBank/DDBJ databases">
        <authorList>
            <person name="Sharma Rahul"/>
            <person name="Thines Marco"/>
        </authorList>
    </citation>
    <scope>NUCLEOTIDE SEQUENCE</scope>
</reference>
<proteinExistence type="inferred from homology"/>
<evidence type="ECO:0000256" key="8">
    <source>
        <dbReference type="SAM" id="MobiDB-lite"/>
    </source>
</evidence>
<comment type="function">
    <text evidence="7">PPIases accelerate the folding of proteins. It catalyzes the cis-trans isomerization of proline imidic peptide bonds in oligopeptides.</text>
</comment>
<organism evidence="9">
    <name type="scientific">Phaffia rhodozyma</name>
    <name type="common">Yeast</name>
    <name type="synonym">Xanthophyllomyces dendrorhous</name>
    <dbReference type="NCBI Taxonomy" id="264483"/>
    <lineage>
        <taxon>Eukaryota</taxon>
        <taxon>Fungi</taxon>
        <taxon>Dikarya</taxon>
        <taxon>Basidiomycota</taxon>
        <taxon>Agaricomycotina</taxon>
        <taxon>Tremellomycetes</taxon>
        <taxon>Cystofilobasidiales</taxon>
        <taxon>Mrakiaceae</taxon>
        <taxon>Phaffia</taxon>
    </lineage>
</organism>
<dbReference type="EMBL" id="LN483166">
    <property type="protein sequence ID" value="CED84468.1"/>
    <property type="molecule type" value="Genomic_DNA"/>
</dbReference>